<comment type="similarity">
    <text evidence="1">Belongs to the membrane fusion protein (MFP) (TC 8.A.1) family.</text>
</comment>
<dbReference type="Gene3D" id="2.40.30.170">
    <property type="match status" value="1"/>
</dbReference>
<evidence type="ECO:0000313" key="5">
    <source>
        <dbReference type="EMBL" id="ASJ54096.1"/>
    </source>
</evidence>
<dbReference type="AlphaFoldDB" id="A0A220MG92"/>
<dbReference type="InterPro" id="IPR006143">
    <property type="entry name" value="RND_pump_MFP"/>
</dbReference>
<dbReference type="InterPro" id="IPR059052">
    <property type="entry name" value="HH_YbhG-like"/>
</dbReference>
<dbReference type="PANTHER" id="PTHR30469">
    <property type="entry name" value="MULTIDRUG RESISTANCE PROTEIN MDTA"/>
    <property type="match status" value="1"/>
</dbReference>
<feature type="coiled-coil region" evidence="2">
    <location>
        <begin position="125"/>
        <end position="223"/>
    </location>
</feature>
<dbReference type="GO" id="GO:1990281">
    <property type="term" value="C:efflux pump complex"/>
    <property type="evidence" value="ECO:0007669"/>
    <property type="project" value="TreeGrafter"/>
</dbReference>
<evidence type="ECO:0000259" key="4">
    <source>
        <dbReference type="Pfam" id="PF25967"/>
    </source>
</evidence>
<feature type="domain" description="YbhG-like alpha-helical hairpin" evidence="3">
    <location>
        <begin position="93"/>
        <end position="218"/>
    </location>
</feature>
<dbReference type="NCBIfam" id="TIGR01730">
    <property type="entry name" value="RND_mfp"/>
    <property type="match status" value="1"/>
</dbReference>
<organism evidence="5 6">
    <name type="scientific">Brevibacillus formosus</name>
    <dbReference type="NCBI Taxonomy" id="54913"/>
    <lineage>
        <taxon>Bacteria</taxon>
        <taxon>Bacillati</taxon>
        <taxon>Bacillota</taxon>
        <taxon>Bacilli</taxon>
        <taxon>Bacillales</taxon>
        <taxon>Paenibacillaceae</taxon>
        <taxon>Brevibacillus</taxon>
    </lineage>
</organism>
<dbReference type="Pfam" id="PF25967">
    <property type="entry name" value="RND-MFP_C"/>
    <property type="match status" value="1"/>
</dbReference>
<protein>
    <submittedName>
        <fullName evidence="5">Efflux transporter periplasmic adaptor subunit</fullName>
    </submittedName>
</protein>
<accession>A0A220MG92</accession>
<dbReference type="Pfam" id="PF25881">
    <property type="entry name" value="HH_YBHG"/>
    <property type="match status" value="1"/>
</dbReference>
<reference evidence="5 6" key="1">
    <citation type="submission" date="2016-11" db="EMBL/GenBank/DDBJ databases">
        <authorList>
            <person name="Jaros S."/>
            <person name="Januszkiewicz K."/>
            <person name="Wedrychowicz H."/>
        </authorList>
    </citation>
    <scope>NUCLEOTIDE SEQUENCE [LARGE SCALE GENOMIC DNA]</scope>
    <source>
        <strain evidence="5 6">NF2</strain>
    </source>
</reference>
<dbReference type="GO" id="GO:0015562">
    <property type="term" value="F:efflux transmembrane transporter activity"/>
    <property type="evidence" value="ECO:0007669"/>
    <property type="project" value="TreeGrafter"/>
</dbReference>
<dbReference type="Gene3D" id="1.10.287.470">
    <property type="entry name" value="Helix hairpin bin"/>
    <property type="match status" value="1"/>
</dbReference>
<keyword evidence="2" id="KW-0175">Coiled coil</keyword>
<dbReference type="KEGG" id="bfm:BP422_11405"/>
<evidence type="ECO:0000259" key="3">
    <source>
        <dbReference type="Pfam" id="PF25881"/>
    </source>
</evidence>
<sequence length="404" mass="43857">MKSMHYVVLTVVLMFIAGCGEEAKQETEQTKQKIVQVHTVKQTDSLPIPLTAFVEYKQESHLAFGASGKIERMNVTKGAKVTQGQVLSSLNTNYYQKGLEAAQSQVQSASAMRSKTLQGASPDLISKQRLAVDSQEKRLKDAQRKWETAQELFKGGAISQSELDSAQSEKEQIEISLQETRITLDKLLKGAEVNEIASADADLKQAASEVELAKKTLQETQLVAPFSGTVIDVTQKAGSLAQPGESIIHLVDSSEVKLKVDVPLDVMENYKQGDAVPVAVEGKGKSTGTITFISPVLNQETGKYLVEIAVSNKDNVLIEGMVATVEMSRKVNGMLVPVQSVGIKETQRFVMVVENGVIKRRDVEVGQIFGNNVEILSGLQSGNQILISGITYYAEGEVVTVKGE</sequence>
<dbReference type="InterPro" id="IPR058627">
    <property type="entry name" value="MdtA-like_C"/>
</dbReference>
<dbReference type="Gene3D" id="2.40.50.100">
    <property type="match status" value="1"/>
</dbReference>
<feature type="domain" description="Multidrug resistance protein MdtA-like C-terminal permuted SH3" evidence="4">
    <location>
        <begin position="332"/>
        <end position="391"/>
    </location>
</feature>
<proteinExistence type="inferred from homology"/>
<gene>
    <name evidence="5" type="ORF">BP422_11405</name>
</gene>
<evidence type="ECO:0000313" key="6">
    <source>
        <dbReference type="Proteomes" id="UP000197781"/>
    </source>
</evidence>
<name>A0A220MG92_9BACL</name>
<dbReference type="SUPFAM" id="SSF111369">
    <property type="entry name" value="HlyD-like secretion proteins"/>
    <property type="match status" value="2"/>
</dbReference>
<dbReference type="PROSITE" id="PS51257">
    <property type="entry name" value="PROKAR_LIPOPROTEIN"/>
    <property type="match status" value="1"/>
</dbReference>
<evidence type="ECO:0000256" key="2">
    <source>
        <dbReference type="SAM" id="Coils"/>
    </source>
</evidence>
<dbReference type="PANTHER" id="PTHR30469:SF15">
    <property type="entry name" value="HLYD FAMILY OF SECRETION PROTEINS"/>
    <property type="match status" value="1"/>
</dbReference>
<dbReference type="EMBL" id="CP018145">
    <property type="protein sequence ID" value="ASJ54096.1"/>
    <property type="molecule type" value="Genomic_DNA"/>
</dbReference>
<dbReference type="Proteomes" id="UP000197781">
    <property type="component" value="Chromosome"/>
</dbReference>
<evidence type="ECO:0000256" key="1">
    <source>
        <dbReference type="ARBA" id="ARBA00009477"/>
    </source>
</evidence>
<dbReference type="Gene3D" id="2.40.420.20">
    <property type="match status" value="1"/>
</dbReference>